<feature type="region of interest" description="Disordered" evidence="1">
    <location>
        <begin position="1"/>
        <end position="34"/>
    </location>
</feature>
<name>A0A445CMW2_ARAHY</name>
<feature type="compositionally biased region" description="Basic and acidic residues" evidence="1">
    <location>
        <begin position="48"/>
        <end position="66"/>
    </location>
</feature>
<gene>
    <name evidence="2" type="ORF">Ahy_A06g027197</name>
</gene>
<evidence type="ECO:0000313" key="3">
    <source>
        <dbReference type="Proteomes" id="UP000289738"/>
    </source>
</evidence>
<dbReference type="Proteomes" id="UP000289738">
    <property type="component" value="Chromosome A06"/>
</dbReference>
<dbReference type="AlphaFoldDB" id="A0A445CMW2"/>
<dbReference type="STRING" id="3818.A0A445CMW2"/>
<evidence type="ECO:0000313" key="2">
    <source>
        <dbReference type="EMBL" id="RYR52271.1"/>
    </source>
</evidence>
<organism evidence="2 3">
    <name type="scientific">Arachis hypogaea</name>
    <name type="common">Peanut</name>
    <dbReference type="NCBI Taxonomy" id="3818"/>
    <lineage>
        <taxon>Eukaryota</taxon>
        <taxon>Viridiplantae</taxon>
        <taxon>Streptophyta</taxon>
        <taxon>Embryophyta</taxon>
        <taxon>Tracheophyta</taxon>
        <taxon>Spermatophyta</taxon>
        <taxon>Magnoliopsida</taxon>
        <taxon>eudicotyledons</taxon>
        <taxon>Gunneridae</taxon>
        <taxon>Pentapetalae</taxon>
        <taxon>rosids</taxon>
        <taxon>fabids</taxon>
        <taxon>Fabales</taxon>
        <taxon>Fabaceae</taxon>
        <taxon>Papilionoideae</taxon>
        <taxon>50 kb inversion clade</taxon>
        <taxon>dalbergioids sensu lato</taxon>
        <taxon>Dalbergieae</taxon>
        <taxon>Pterocarpus clade</taxon>
        <taxon>Arachis</taxon>
    </lineage>
</organism>
<proteinExistence type="predicted"/>
<dbReference type="FunFam" id="1.20.1560.10:FF:000025">
    <property type="entry name" value="ABC transporter B family member 9"/>
    <property type="match status" value="1"/>
</dbReference>
<keyword evidence="3" id="KW-1185">Reference proteome</keyword>
<dbReference type="EMBL" id="SDMP01000006">
    <property type="protein sequence ID" value="RYR52271.1"/>
    <property type="molecule type" value="Genomic_DNA"/>
</dbReference>
<evidence type="ECO:0000256" key="1">
    <source>
        <dbReference type="SAM" id="MobiDB-lite"/>
    </source>
</evidence>
<feature type="region of interest" description="Disordered" evidence="1">
    <location>
        <begin position="48"/>
        <end position="75"/>
    </location>
</feature>
<sequence length="75" mass="7772">MHEEGSQVAHDAVGSIRTLGEFPSQDSVAPDSSKVKSAAASIFGLLDMKSKIDPNDESGTKLDEATGHSSALDAE</sequence>
<protein>
    <submittedName>
        <fullName evidence="2">Uncharacterized protein</fullName>
    </submittedName>
</protein>
<reference evidence="2 3" key="1">
    <citation type="submission" date="2019-01" db="EMBL/GenBank/DDBJ databases">
        <title>Sequencing of cultivated peanut Arachis hypogaea provides insights into genome evolution and oil improvement.</title>
        <authorList>
            <person name="Chen X."/>
        </authorList>
    </citation>
    <scope>NUCLEOTIDE SEQUENCE [LARGE SCALE GENOMIC DNA]</scope>
    <source>
        <strain evidence="3">cv. Fuhuasheng</strain>
        <tissue evidence="2">Leaves</tissue>
    </source>
</reference>
<comment type="caution">
    <text evidence="2">The sequence shown here is derived from an EMBL/GenBank/DDBJ whole genome shotgun (WGS) entry which is preliminary data.</text>
</comment>
<accession>A0A445CMW2</accession>